<comment type="similarity">
    <text evidence="1">Belongs to the HIBADH-related family.</text>
</comment>
<dbReference type="InterPro" id="IPR013328">
    <property type="entry name" value="6PGD_dom2"/>
</dbReference>
<keyword evidence="3" id="KW-0520">NAD</keyword>
<evidence type="ECO:0000256" key="2">
    <source>
        <dbReference type="ARBA" id="ARBA00023002"/>
    </source>
</evidence>
<dbReference type="InterPro" id="IPR036291">
    <property type="entry name" value="NAD(P)-bd_dom_sf"/>
</dbReference>
<dbReference type="InterPro" id="IPR006115">
    <property type="entry name" value="6PGDH_NADP-bd"/>
</dbReference>
<organism evidence="6 7">
    <name type="scientific">Plantactinospora mayteni</name>
    <dbReference type="NCBI Taxonomy" id="566021"/>
    <lineage>
        <taxon>Bacteria</taxon>
        <taxon>Bacillati</taxon>
        <taxon>Actinomycetota</taxon>
        <taxon>Actinomycetes</taxon>
        <taxon>Micromonosporales</taxon>
        <taxon>Micromonosporaceae</taxon>
        <taxon>Plantactinospora</taxon>
    </lineage>
</organism>
<evidence type="ECO:0000256" key="1">
    <source>
        <dbReference type="ARBA" id="ARBA00009080"/>
    </source>
</evidence>
<dbReference type="EMBL" id="BONX01000057">
    <property type="protein sequence ID" value="GIH00736.1"/>
    <property type="molecule type" value="Genomic_DNA"/>
</dbReference>
<feature type="domain" description="3-hydroxyisobutyrate dehydrogenase-like NAD-binding" evidence="5">
    <location>
        <begin position="151"/>
        <end position="266"/>
    </location>
</feature>
<dbReference type="PIRSF" id="PIRSF000103">
    <property type="entry name" value="HIBADH"/>
    <property type="match status" value="1"/>
</dbReference>
<sequence length="275" mass="27195">MGAGMARNIAAAGLPLTVWNRTPERAAPLAEAGARVVATVADAVRGADVVLTMLWDADTVETVLRDADGAFAPGAVLLQTSTVGVAGAARLAEVAADLGLRYVDAPVLGTKYPAEQGTLVVLASGPEEARAVLAPVFAAIGSRTVWLGEAGAASRLKLAANAFVLNVTAAVAESMAVAGALGLAPAEFLQAIQGGPMESPFVAAKGALMAAGDYPASFAVDGGVKDAGFVVAEAGAAAPLTAVTLDLLRAASAAGHGDDDIAALAHAVPRPEGAR</sequence>
<dbReference type="Pfam" id="PF14833">
    <property type="entry name" value="NAD_binding_11"/>
    <property type="match status" value="1"/>
</dbReference>
<keyword evidence="7" id="KW-1185">Reference proteome</keyword>
<dbReference type="Proteomes" id="UP000621500">
    <property type="component" value="Unassembled WGS sequence"/>
</dbReference>
<proteinExistence type="inferred from homology"/>
<evidence type="ECO:0000259" key="5">
    <source>
        <dbReference type="Pfam" id="PF14833"/>
    </source>
</evidence>
<gene>
    <name evidence="6" type="primary">mmsB_3</name>
    <name evidence="6" type="ORF">Pma05_73080</name>
</gene>
<evidence type="ECO:0000259" key="4">
    <source>
        <dbReference type="Pfam" id="PF03446"/>
    </source>
</evidence>
<dbReference type="InterPro" id="IPR029154">
    <property type="entry name" value="HIBADH-like_NADP-bd"/>
</dbReference>
<keyword evidence="2" id="KW-0560">Oxidoreductase</keyword>
<dbReference type="PANTHER" id="PTHR43580:SF2">
    <property type="entry name" value="CYTOKINE-LIKE NUCLEAR FACTOR N-PAC"/>
    <property type="match status" value="1"/>
</dbReference>
<feature type="domain" description="6-phosphogluconate dehydrogenase NADP-binding" evidence="4">
    <location>
        <begin position="1"/>
        <end position="148"/>
    </location>
</feature>
<dbReference type="SUPFAM" id="SSF48179">
    <property type="entry name" value="6-phosphogluconate dehydrogenase C-terminal domain-like"/>
    <property type="match status" value="1"/>
</dbReference>
<comment type="caution">
    <text evidence="6">The sequence shown here is derived from an EMBL/GenBank/DDBJ whole genome shotgun (WGS) entry which is preliminary data.</text>
</comment>
<evidence type="ECO:0000256" key="3">
    <source>
        <dbReference type="ARBA" id="ARBA00023027"/>
    </source>
</evidence>
<evidence type="ECO:0000313" key="6">
    <source>
        <dbReference type="EMBL" id="GIH00736.1"/>
    </source>
</evidence>
<dbReference type="Gene3D" id="1.10.1040.10">
    <property type="entry name" value="N-(1-d-carboxylethyl)-l-norvaline Dehydrogenase, domain 2"/>
    <property type="match status" value="1"/>
</dbReference>
<dbReference type="SUPFAM" id="SSF51735">
    <property type="entry name" value="NAD(P)-binding Rossmann-fold domains"/>
    <property type="match status" value="1"/>
</dbReference>
<dbReference type="Pfam" id="PF03446">
    <property type="entry name" value="NAD_binding_2"/>
    <property type="match status" value="1"/>
</dbReference>
<dbReference type="PANTHER" id="PTHR43580">
    <property type="entry name" value="OXIDOREDUCTASE GLYR1-RELATED"/>
    <property type="match status" value="1"/>
</dbReference>
<accession>A0ABQ4F1E6</accession>
<dbReference type="InterPro" id="IPR008927">
    <property type="entry name" value="6-PGluconate_DH-like_C_sf"/>
</dbReference>
<reference evidence="6 7" key="1">
    <citation type="submission" date="2021-01" db="EMBL/GenBank/DDBJ databases">
        <title>Whole genome shotgun sequence of Plantactinospora mayteni NBRC 109088.</title>
        <authorList>
            <person name="Komaki H."/>
            <person name="Tamura T."/>
        </authorList>
    </citation>
    <scope>NUCLEOTIDE SEQUENCE [LARGE SCALE GENOMIC DNA]</scope>
    <source>
        <strain evidence="6 7">NBRC 109088</strain>
    </source>
</reference>
<dbReference type="InterPro" id="IPR051265">
    <property type="entry name" value="HIBADH-related_NP60_sf"/>
</dbReference>
<name>A0ABQ4F1E6_9ACTN</name>
<dbReference type="InterPro" id="IPR015815">
    <property type="entry name" value="HIBADH-related"/>
</dbReference>
<dbReference type="Gene3D" id="3.40.50.720">
    <property type="entry name" value="NAD(P)-binding Rossmann-like Domain"/>
    <property type="match status" value="1"/>
</dbReference>
<evidence type="ECO:0000313" key="7">
    <source>
        <dbReference type="Proteomes" id="UP000621500"/>
    </source>
</evidence>
<protein>
    <submittedName>
        <fullName evidence="6">3-hydroxyisobutyrate dehydrogenase</fullName>
    </submittedName>
</protein>